<dbReference type="Pfam" id="PF09084">
    <property type="entry name" value="NMT1"/>
    <property type="match status" value="1"/>
</dbReference>
<dbReference type="InterPro" id="IPR027939">
    <property type="entry name" value="NMT1/THI5"/>
</dbReference>
<gene>
    <name evidence="15" type="ORF">LR394_09675</name>
</gene>
<evidence type="ECO:0000256" key="1">
    <source>
        <dbReference type="ARBA" id="ARBA00003469"/>
    </source>
</evidence>
<feature type="chain" id="PRO_5040903696" description="Thiamine pyrimidine synthase" evidence="13">
    <location>
        <begin position="38"/>
        <end position="350"/>
    </location>
</feature>
<feature type="region of interest" description="Disordered" evidence="12">
    <location>
        <begin position="330"/>
        <end position="350"/>
    </location>
</feature>
<evidence type="ECO:0000256" key="3">
    <source>
        <dbReference type="ARBA" id="ARBA00009406"/>
    </source>
</evidence>
<evidence type="ECO:0000256" key="12">
    <source>
        <dbReference type="SAM" id="MobiDB-lite"/>
    </source>
</evidence>
<keyword evidence="6" id="KW-0479">Metal-binding</keyword>
<evidence type="ECO:0000256" key="7">
    <source>
        <dbReference type="ARBA" id="ARBA00022898"/>
    </source>
</evidence>
<dbReference type="GO" id="GO:0009228">
    <property type="term" value="P:thiamine biosynthetic process"/>
    <property type="evidence" value="ECO:0007669"/>
    <property type="project" value="UniProtKB-KW"/>
</dbReference>
<evidence type="ECO:0000259" key="14">
    <source>
        <dbReference type="Pfam" id="PF09084"/>
    </source>
</evidence>
<keyword evidence="16" id="KW-1185">Reference proteome</keyword>
<comment type="pathway">
    <text evidence="2">Cofactor biosynthesis; thiamine diphosphate biosynthesis.</text>
</comment>
<evidence type="ECO:0000256" key="13">
    <source>
        <dbReference type="SAM" id="SignalP"/>
    </source>
</evidence>
<evidence type="ECO:0000256" key="10">
    <source>
        <dbReference type="ARBA" id="ARBA00033171"/>
    </source>
</evidence>
<evidence type="ECO:0000256" key="6">
    <source>
        <dbReference type="ARBA" id="ARBA00022723"/>
    </source>
</evidence>
<comment type="caution">
    <text evidence="15">The sequence shown here is derived from an EMBL/GenBank/DDBJ whole genome shotgun (WGS) entry which is preliminary data.</text>
</comment>
<comment type="subunit">
    <text evidence="4">Homodimer.</text>
</comment>
<dbReference type="RefSeq" id="WP_231440344.1">
    <property type="nucleotide sequence ID" value="NZ_JAJOMB010000004.1"/>
</dbReference>
<comment type="similarity">
    <text evidence="3">Belongs to the NMT1/THI5 family.</text>
</comment>
<evidence type="ECO:0000313" key="16">
    <source>
        <dbReference type="Proteomes" id="UP001138997"/>
    </source>
</evidence>
<keyword evidence="5" id="KW-0808">Transferase</keyword>
<evidence type="ECO:0000256" key="8">
    <source>
        <dbReference type="ARBA" id="ARBA00022977"/>
    </source>
</evidence>
<dbReference type="AlphaFoldDB" id="A0A9X1NDB6"/>
<dbReference type="GO" id="GO:0046872">
    <property type="term" value="F:metal ion binding"/>
    <property type="evidence" value="ECO:0007669"/>
    <property type="project" value="UniProtKB-KW"/>
</dbReference>
<evidence type="ECO:0000256" key="9">
    <source>
        <dbReference type="ARBA" id="ARBA00023004"/>
    </source>
</evidence>
<dbReference type="PANTHER" id="PTHR31528">
    <property type="entry name" value="4-AMINO-5-HYDROXYMETHYL-2-METHYLPYRIMIDINE PHOSPHATE SYNTHASE THI11-RELATED"/>
    <property type="match status" value="1"/>
</dbReference>
<dbReference type="Gene3D" id="3.40.190.10">
    <property type="entry name" value="Periplasmic binding protein-like II"/>
    <property type="match status" value="2"/>
</dbReference>
<proteinExistence type="inferred from homology"/>
<keyword evidence="9" id="KW-0408">Iron</keyword>
<dbReference type="PANTHER" id="PTHR31528:SF1">
    <property type="entry name" value="4-AMINO-5-HYDROXYMETHYL-2-METHYLPYRIMIDINE PHOSPHATE SYNTHASE THI11-RELATED"/>
    <property type="match status" value="1"/>
</dbReference>
<name>A0A9X1NDB6_9ACTN</name>
<evidence type="ECO:0000313" key="15">
    <source>
        <dbReference type="EMBL" id="MCD5311166.1"/>
    </source>
</evidence>
<accession>A0A9X1NDB6</accession>
<comment type="catalytic activity">
    <reaction evidence="11">
        <text>N(6)-(pyridoxal phosphate)-L-lysyl-[4-amino-5-hydroxymethyl-2-methylpyrimidine phosphate synthase] + L-histidyl-[4-amino-5-hydroxymethyl-2-methylpyrimidine phosphate synthase] + 2 Fe(3+) + 4 H2O = L-lysyl-[4-amino-5-hydroxymethyl-2-methylpyrimidine phosphate synthase] + (2S)-2-amino-5-hydroxy-4-oxopentanoyl-[4-amino-5-hydroxymethyl-2-methylpyrimidine phosphate synthase] + 4-amino-2-methyl-5-(phosphooxymethyl)pyrimidine + 3-oxopropanoate + 2 Fe(2+) + 2 H(+)</text>
        <dbReference type="Rhea" id="RHEA:65756"/>
        <dbReference type="Rhea" id="RHEA-COMP:16892"/>
        <dbReference type="Rhea" id="RHEA-COMP:16893"/>
        <dbReference type="Rhea" id="RHEA-COMP:16894"/>
        <dbReference type="Rhea" id="RHEA-COMP:16895"/>
        <dbReference type="ChEBI" id="CHEBI:15377"/>
        <dbReference type="ChEBI" id="CHEBI:15378"/>
        <dbReference type="ChEBI" id="CHEBI:29033"/>
        <dbReference type="ChEBI" id="CHEBI:29034"/>
        <dbReference type="ChEBI" id="CHEBI:29969"/>
        <dbReference type="ChEBI" id="CHEBI:29979"/>
        <dbReference type="ChEBI" id="CHEBI:33190"/>
        <dbReference type="ChEBI" id="CHEBI:58354"/>
        <dbReference type="ChEBI" id="CHEBI:143915"/>
        <dbReference type="ChEBI" id="CHEBI:157692"/>
    </reaction>
    <physiologicalReaction direction="left-to-right" evidence="11">
        <dbReference type="Rhea" id="RHEA:65757"/>
    </physiologicalReaction>
</comment>
<dbReference type="SUPFAM" id="SSF53850">
    <property type="entry name" value="Periplasmic binding protein-like II"/>
    <property type="match status" value="1"/>
</dbReference>
<organism evidence="15 16">
    <name type="scientific">Kineosporia babensis</name>
    <dbReference type="NCBI Taxonomy" id="499548"/>
    <lineage>
        <taxon>Bacteria</taxon>
        <taxon>Bacillati</taxon>
        <taxon>Actinomycetota</taxon>
        <taxon>Actinomycetes</taxon>
        <taxon>Kineosporiales</taxon>
        <taxon>Kineosporiaceae</taxon>
        <taxon>Kineosporia</taxon>
    </lineage>
</organism>
<evidence type="ECO:0000256" key="5">
    <source>
        <dbReference type="ARBA" id="ARBA00022679"/>
    </source>
</evidence>
<dbReference type="PROSITE" id="PS51257">
    <property type="entry name" value="PROKAR_LIPOPROTEIN"/>
    <property type="match status" value="1"/>
</dbReference>
<dbReference type="Proteomes" id="UP001138997">
    <property type="component" value="Unassembled WGS sequence"/>
</dbReference>
<protein>
    <recommendedName>
        <fullName evidence="10">Thiamine pyrimidine synthase</fullName>
    </recommendedName>
</protein>
<keyword evidence="7" id="KW-0663">Pyridoxal phosphate</keyword>
<keyword evidence="8" id="KW-0784">Thiamine biosynthesis</keyword>
<dbReference type="EMBL" id="JAJOMB010000004">
    <property type="protein sequence ID" value="MCD5311166.1"/>
    <property type="molecule type" value="Genomic_DNA"/>
</dbReference>
<dbReference type="InterPro" id="IPR015168">
    <property type="entry name" value="SsuA/THI5"/>
</dbReference>
<evidence type="ECO:0000256" key="4">
    <source>
        <dbReference type="ARBA" id="ARBA00011738"/>
    </source>
</evidence>
<sequence>MSLFPRGRRSRSALAGLAVLPVLALTACGGSSSSSDAADGTTDVKVVLGWYANSESGGFFAAEEEGLYADKNLGVTIQQGGPTVSGTTIVASGQAEMGIGDAASVALAQEQGIPIVAVAAVYQDNPVGVLVHKDSGMKSFADMENHTWVVQTGNTGAEYMQKDQGLTFKTQAYQGSIANFLADKDLVQQGWPTNEQYVALKAGVETDFFSYAEAGYNPYNDVVFTSEKYLKENPQAVKDFLAASMQGWADYMGDVEVATATNEQLMKVNPEQTSDALWYAWDKQRDFIATGDGEAQIGAMSSERWSTLVSQLTDLGVLTKEIEPAALFDNSHLPTVPSPAEMPDAPADSY</sequence>
<comment type="function">
    <text evidence="1">Responsible for the formation of the pyrimidine heterocycle in the thiamine biosynthesis pathway. Catalyzes the formation of hydroxymethylpyrimidine phosphate (HMP-P) from histidine and pyridoxal phosphate (PLP). The protein uses PLP and the active site histidine to form HMP-P, generating an inactive enzyme. The enzyme can only undergo a single turnover, which suggests it is a suicide enzyme.</text>
</comment>
<feature type="signal peptide" evidence="13">
    <location>
        <begin position="1"/>
        <end position="37"/>
    </location>
</feature>
<feature type="domain" description="SsuA/THI5-like" evidence="14">
    <location>
        <begin position="53"/>
        <end position="253"/>
    </location>
</feature>
<reference evidence="15" key="1">
    <citation type="submission" date="2021-11" db="EMBL/GenBank/DDBJ databases">
        <title>Streptomyces corallinus and Kineosporia corallina sp. nov., two new coral-derived marine actinobacteria.</title>
        <authorList>
            <person name="Buangrab K."/>
            <person name="Sutthacheep M."/>
            <person name="Yeemin T."/>
            <person name="Harunari E."/>
            <person name="Igarashi Y."/>
            <person name="Sripreechasak P."/>
            <person name="Kanchanasin P."/>
            <person name="Tanasupawat S."/>
            <person name="Phongsopitanun W."/>
        </authorList>
    </citation>
    <scope>NUCLEOTIDE SEQUENCE</scope>
    <source>
        <strain evidence="15">JCM 31032</strain>
    </source>
</reference>
<evidence type="ECO:0000256" key="2">
    <source>
        <dbReference type="ARBA" id="ARBA00004948"/>
    </source>
</evidence>
<evidence type="ECO:0000256" key="11">
    <source>
        <dbReference type="ARBA" id="ARBA00048179"/>
    </source>
</evidence>
<keyword evidence="13" id="KW-0732">Signal</keyword>
<dbReference type="GO" id="GO:0016740">
    <property type="term" value="F:transferase activity"/>
    <property type="evidence" value="ECO:0007669"/>
    <property type="project" value="UniProtKB-KW"/>
</dbReference>